<reference evidence="8 9" key="1">
    <citation type="submission" date="2016-11" db="EMBL/GenBank/DDBJ databases">
        <title>Complete genome sequence of Streptomyces niveus SCSIO 3406.</title>
        <authorList>
            <person name="Zhu Q."/>
            <person name="Cheng W."/>
            <person name="Song Y."/>
            <person name="Li Q."/>
            <person name="Ju J."/>
        </authorList>
    </citation>
    <scope>NUCLEOTIDE SEQUENCE [LARGE SCALE GENOMIC DNA]</scope>
    <source>
        <strain evidence="8 9">SCSIO 3406</strain>
    </source>
</reference>
<dbReference type="EMBL" id="CP018047">
    <property type="protein sequence ID" value="AQU68258.1"/>
    <property type="molecule type" value="Genomic_DNA"/>
</dbReference>
<dbReference type="Gene3D" id="3.30.390.30">
    <property type="match status" value="1"/>
</dbReference>
<dbReference type="KEGG" id="snw:BBN63_20615"/>
<evidence type="ECO:0000256" key="4">
    <source>
        <dbReference type="ARBA" id="ARBA00023002"/>
    </source>
</evidence>
<dbReference type="InterPro" id="IPR028202">
    <property type="entry name" value="Reductase_C"/>
</dbReference>
<organism evidence="8 9">
    <name type="scientific">Streptomyces niveus</name>
    <name type="common">Streptomyces spheroides</name>
    <dbReference type="NCBI Taxonomy" id="193462"/>
    <lineage>
        <taxon>Bacteria</taxon>
        <taxon>Bacillati</taxon>
        <taxon>Actinomycetota</taxon>
        <taxon>Actinomycetes</taxon>
        <taxon>Kitasatosporales</taxon>
        <taxon>Streptomycetaceae</taxon>
        <taxon>Streptomyces</taxon>
    </lineage>
</organism>
<dbReference type="PRINTS" id="PR00411">
    <property type="entry name" value="PNDRDTASEI"/>
</dbReference>
<accession>A0A1U9QVH0</accession>
<protein>
    <recommendedName>
        <fullName evidence="10">FAD-dependent oxidoreductase</fullName>
    </recommendedName>
</protein>
<dbReference type="AlphaFoldDB" id="A0A1U9QVH0"/>
<evidence type="ECO:0000256" key="1">
    <source>
        <dbReference type="ARBA" id="ARBA00001974"/>
    </source>
</evidence>
<comment type="cofactor">
    <cofactor evidence="1">
        <name>FAD</name>
        <dbReference type="ChEBI" id="CHEBI:57692"/>
    </cofactor>
</comment>
<dbReference type="Gene3D" id="3.50.50.60">
    <property type="entry name" value="FAD/NAD(P)-binding domain"/>
    <property type="match status" value="2"/>
</dbReference>
<dbReference type="SUPFAM" id="SSF55424">
    <property type="entry name" value="FAD/NAD-linked reductases, dimerisation (C-terminal) domain"/>
    <property type="match status" value="1"/>
</dbReference>
<dbReference type="SUPFAM" id="SSF51905">
    <property type="entry name" value="FAD/NAD(P)-binding domain"/>
    <property type="match status" value="1"/>
</dbReference>
<keyword evidence="3" id="KW-0274">FAD</keyword>
<feature type="region of interest" description="Disordered" evidence="5">
    <location>
        <begin position="21"/>
        <end position="41"/>
    </location>
</feature>
<keyword evidence="4" id="KW-0560">Oxidoreductase</keyword>
<dbReference type="GO" id="GO:0016651">
    <property type="term" value="F:oxidoreductase activity, acting on NAD(P)H"/>
    <property type="evidence" value="ECO:0007669"/>
    <property type="project" value="TreeGrafter"/>
</dbReference>
<evidence type="ECO:0000259" key="7">
    <source>
        <dbReference type="Pfam" id="PF14759"/>
    </source>
</evidence>
<dbReference type="InterPro" id="IPR050446">
    <property type="entry name" value="FAD-oxidoreductase/Apoptosis"/>
</dbReference>
<dbReference type="GO" id="GO:0005737">
    <property type="term" value="C:cytoplasm"/>
    <property type="evidence" value="ECO:0007669"/>
    <property type="project" value="TreeGrafter"/>
</dbReference>
<evidence type="ECO:0000313" key="9">
    <source>
        <dbReference type="Proteomes" id="UP000189677"/>
    </source>
</evidence>
<dbReference type="PANTHER" id="PTHR43557:SF2">
    <property type="entry name" value="RIESKE DOMAIN-CONTAINING PROTEIN-RELATED"/>
    <property type="match status" value="1"/>
</dbReference>
<evidence type="ECO:0000256" key="3">
    <source>
        <dbReference type="ARBA" id="ARBA00022827"/>
    </source>
</evidence>
<evidence type="ECO:0000256" key="2">
    <source>
        <dbReference type="ARBA" id="ARBA00022630"/>
    </source>
</evidence>
<keyword evidence="2" id="KW-0285">Flavoprotein</keyword>
<proteinExistence type="predicted"/>
<dbReference type="Pfam" id="PF14759">
    <property type="entry name" value="Reductase_C"/>
    <property type="match status" value="1"/>
</dbReference>
<evidence type="ECO:0000259" key="6">
    <source>
        <dbReference type="Pfam" id="PF07992"/>
    </source>
</evidence>
<gene>
    <name evidence="8" type="ORF">BBN63_20615</name>
</gene>
<keyword evidence="9" id="KW-1185">Reference proteome</keyword>
<dbReference type="InterPro" id="IPR023753">
    <property type="entry name" value="FAD/NAD-binding_dom"/>
</dbReference>
<dbReference type="PANTHER" id="PTHR43557">
    <property type="entry name" value="APOPTOSIS-INDUCING FACTOR 1"/>
    <property type="match status" value="1"/>
</dbReference>
<sequence>MRSAEALRRLGFEDRLTLIGRDTDFPPYDRPPPSQSVLTGGDVDGYRLLVAPDLDAELMMNTTAEGLTLRSTSAVGSTSAGSVGTGGTGGTLRLSAGRTLDFDGLVIATGAEARQPAPLRSGHPDVFVLRTFEDSLALRAALLAGPRVAVIGAGFVGCAVASHCRALGLDVTVIEEGPGPLGRVLGTAMGRELAGLHRDHGTVVKTGASVAGLHPDGVELADGTRVPADVVVVAVGRAPRTEWLRGSGLDVEDGVLLDATCAAAGASRVVAAGDVARWFNPLFGAVMRVGRRGDTVEQAAAAADTLLADGENAVPFESVPYFRSEQYGTTIQFVGRGNGVPHVVAGTLAERQFVAVYTDGQHITGALCVNRPSQLIRFRRMVAARAPADLVLTPEGGQVGTLAGNLTAYEAATAFPQTA</sequence>
<dbReference type="OrthoDB" id="1145at2"/>
<evidence type="ECO:0008006" key="10">
    <source>
        <dbReference type="Google" id="ProtNLM"/>
    </source>
</evidence>
<dbReference type="Proteomes" id="UP000189677">
    <property type="component" value="Chromosome"/>
</dbReference>
<evidence type="ECO:0000313" key="8">
    <source>
        <dbReference type="EMBL" id="AQU68258.1"/>
    </source>
</evidence>
<name>A0A1U9QVH0_STRNV</name>
<evidence type="ECO:0000256" key="5">
    <source>
        <dbReference type="SAM" id="MobiDB-lite"/>
    </source>
</evidence>
<feature type="domain" description="FAD/NAD(P)-binding" evidence="6">
    <location>
        <begin position="2"/>
        <end position="290"/>
    </location>
</feature>
<dbReference type="InterPro" id="IPR036188">
    <property type="entry name" value="FAD/NAD-bd_sf"/>
</dbReference>
<feature type="domain" description="Reductase C-terminal" evidence="7">
    <location>
        <begin position="321"/>
        <end position="389"/>
    </location>
</feature>
<dbReference type="Pfam" id="PF07992">
    <property type="entry name" value="Pyr_redox_2"/>
    <property type="match status" value="1"/>
</dbReference>
<dbReference type="InterPro" id="IPR016156">
    <property type="entry name" value="FAD/NAD-linked_Rdtase_dimer_sf"/>
</dbReference>